<feature type="chain" id="PRO_5013343181" evidence="1">
    <location>
        <begin position="22"/>
        <end position="508"/>
    </location>
</feature>
<feature type="signal peptide" evidence="1">
    <location>
        <begin position="1"/>
        <end position="21"/>
    </location>
</feature>
<dbReference type="PANTHER" id="PTHR35340:SF5">
    <property type="entry name" value="ASST-DOMAIN-CONTAINING PROTEIN"/>
    <property type="match status" value="1"/>
</dbReference>
<dbReference type="PROSITE" id="PS51257">
    <property type="entry name" value="PROKAR_LIPOPROTEIN"/>
    <property type="match status" value="1"/>
</dbReference>
<proteinExistence type="predicted"/>
<evidence type="ECO:0000313" key="2">
    <source>
        <dbReference type="EMBL" id="SMC24286.1"/>
    </source>
</evidence>
<dbReference type="AlphaFoldDB" id="A0A1W1XJX9"/>
<evidence type="ECO:0000313" key="3">
    <source>
        <dbReference type="Proteomes" id="UP000192761"/>
    </source>
</evidence>
<dbReference type="InterPro" id="IPR010262">
    <property type="entry name" value="Arylsulfotransferase_bact"/>
</dbReference>
<keyword evidence="3" id="KW-1185">Reference proteome</keyword>
<accession>A0A1W1XJX9</accession>
<name>A0A1W1XJX9_9NEIS</name>
<dbReference type="PANTHER" id="PTHR35340">
    <property type="entry name" value="PQQ ENZYME REPEAT PROTEIN-RELATED"/>
    <property type="match status" value="1"/>
</dbReference>
<dbReference type="EMBL" id="FWXD01000009">
    <property type="protein sequence ID" value="SMC24286.1"/>
    <property type="molecule type" value="Genomic_DNA"/>
</dbReference>
<keyword evidence="2" id="KW-0808">Transferase</keyword>
<keyword evidence="1" id="KW-0732">Signal</keyword>
<dbReference type="Proteomes" id="UP000192761">
    <property type="component" value="Unassembled WGS sequence"/>
</dbReference>
<gene>
    <name evidence="2" type="ORF">SAMN02745857_01816</name>
</gene>
<reference evidence="2 3" key="1">
    <citation type="submission" date="2017-04" db="EMBL/GenBank/DDBJ databases">
        <authorList>
            <person name="Afonso C.L."/>
            <person name="Miller P.J."/>
            <person name="Scott M.A."/>
            <person name="Spackman E."/>
            <person name="Goraichik I."/>
            <person name="Dimitrov K.M."/>
            <person name="Suarez D.L."/>
            <person name="Swayne D.E."/>
        </authorList>
    </citation>
    <scope>NUCLEOTIDE SEQUENCE [LARGE SCALE GENOMIC DNA]</scope>
    <source>
        <strain evidence="2 3">DSM 23236</strain>
    </source>
</reference>
<sequence>MTRVLVSVLLSGLLLSGCGGGGDGASQTTTTPQPQLQVQSVAEGVTQFIRIASLQVQGASALSSAQFEIAPRAGSKSRSVLVQYDRSYLLRRGWYDEASHMLRLPLFGLYAGRDNQVQLTARFADGSQATTALTVTTPAYVDAKGVYDHLTVHTPRSGDVLAYDFVMLKPMLGAPVVLDTDGELRWMGQPPVSTLSSQASIFTGSDFLVGSNTDATLYRLYLDGGYDQATVQDSSINNFHHDILPGKTGYLVELDTQSGGVQNIESVLEEVDGSGQVLKRWDLAQILRDTIRAGGEDPAPFIRDGVDWFHMNSAIYDARDDSVIVSSRENFVLKLDYATGTVKWILGDTSKYWYTQFASLRALTLALNDAPPVGQHALSITPYGDLMMFDNGKASLNNPYGTSAGINNTVSAAISYNINTQTRSAYLTSRFIHPEQLYSPFCSSTYLDASGGQLIGYAVATDAQGVTTMRLVGRLANGVIAFDYGFPTAGCATGWNARAINLHGMMLQ</sequence>
<dbReference type="Pfam" id="PF05935">
    <property type="entry name" value="Arylsulfotrans"/>
    <property type="match status" value="1"/>
</dbReference>
<organism evidence="2 3">
    <name type="scientific">Andreprevotia lacus DSM 23236</name>
    <dbReference type="NCBI Taxonomy" id="1121001"/>
    <lineage>
        <taxon>Bacteria</taxon>
        <taxon>Pseudomonadati</taxon>
        <taxon>Pseudomonadota</taxon>
        <taxon>Betaproteobacteria</taxon>
        <taxon>Neisseriales</taxon>
        <taxon>Chitinibacteraceae</taxon>
        <taxon>Andreprevotia</taxon>
    </lineage>
</organism>
<dbReference type="InterPro" id="IPR053143">
    <property type="entry name" value="Arylsulfate_ST"/>
</dbReference>
<dbReference type="GO" id="GO:0004062">
    <property type="term" value="F:aryl sulfotransferase activity"/>
    <property type="evidence" value="ECO:0007669"/>
    <property type="project" value="InterPro"/>
</dbReference>
<evidence type="ECO:0000256" key="1">
    <source>
        <dbReference type="SAM" id="SignalP"/>
    </source>
</evidence>
<dbReference type="RefSeq" id="WP_176216864.1">
    <property type="nucleotide sequence ID" value="NZ_FWXD01000009.1"/>
</dbReference>
<protein>
    <submittedName>
        <fullName evidence="2">Arylsulfotransferase (ASST)</fullName>
    </submittedName>
</protein>